<dbReference type="STRING" id="573413.Spirs_2812"/>
<sequence>MPNAFDAILKAMETTAMGLQTYQRIDAPRVEYEATKLQSQIKLGLDSFSRDAEKLPYGQIQQAWTERQEQITDMIGQQPSEIQYVMKNWWQNASTSYQSTMNGLVDQKYRAQELTSLSEQIDELAKDGSDESIAKIKKLVESANGSGVIDPGTAYKLSFESIAKVNYNAAKANALQIMDKDGVSAALEYAMNGNEKLSNDMRIALRNEIKTIYTDRENGRIQLDTQANDDASSLAEQILDGEKPLSSMDQLIESDTRMSGRSRLNWRNWMIAVQTQRDKEPDPEMAAYAKTALNKVMEDWEKNGPKAEQKNMLLQLLTNGYINKNTYDDYLSTISKDPITEPEFDDGIKLIKSALKDNDEGMEQALAAFRQKVYANRYIGDELNQNRWTGQELAQVAQNIAAPTVLNEMKMDQFHVGGFNLDGSFLNSVEENILNAQNGRFLGLTEEHAQMFNQIQEGQEQIILQLLPDGTTINKITRNKNGLPEFHTTVGTFMFAIPTDENGEPTSKDEVLIYHLGGDQWAEYDRKAVKQEADQRNVSDATALASAEKAYLDQEDTPRQGIPRFTVNDDYSPLEKELDLMRQELLVGGGFSQYGRQWDSTATRRIKEIAERRGLPTSTVVQAAKSVGYVDEDFKIGVFRFWPFGGRE</sequence>
<name>E1R230_SEDSS</name>
<dbReference type="AlphaFoldDB" id="E1R230"/>
<dbReference type="RefSeq" id="WP_013255375.1">
    <property type="nucleotide sequence ID" value="NC_014364.1"/>
</dbReference>
<keyword evidence="2" id="KW-1185">Reference proteome</keyword>
<dbReference type="HOGENOM" id="CLU_422667_0_0_12"/>
<dbReference type="KEGG" id="ssm:Spirs_2812"/>
<protein>
    <submittedName>
        <fullName evidence="1">Uncharacterized protein</fullName>
    </submittedName>
</protein>
<accession>E1R230</accession>
<evidence type="ECO:0000313" key="1">
    <source>
        <dbReference type="EMBL" id="ADK81915.1"/>
    </source>
</evidence>
<proteinExistence type="predicted"/>
<dbReference type="EMBL" id="CP002116">
    <property type="protein sequence ID" value="ADK81915.1"/>
    <property type="molecule type" value="Genomic_DNA"/>
</dbReference>
<reference evidence="1 2" key="1">
    <citation type="journal article" date="2010" name="Stand. Genomic Sci.">
        <title>Complete genome sequence of Spirochaeta smaragdinae type strain (SEBR 4228).</title>
        <authorList>
            <person name="Mavromatis K."/>
            <person name="Yasawong M."/>
            <person name="Chertkov O."/>
            <person name="Lapidus A."/>
            <person name="Lucas S."/>
            <person name="Nolan M."/>
            <person name="Del Rio T.G."/>
            <person name="Tice H."/>
            <person name="Cheng J.F."/>
            <person name="Pitluck S."/>
            <person name="Liolios K."/>
            <person name="Ivanova N."/>
            <person name="Tapia R."/>
            <person name="Han C."/>
            <person name="Bruce D."/>
            <person name="Goodwin L."/>
            <person name="Pati A."/>
            <person name="Chen A."/>
            <person name="Palaniappan K."/>
            <person name="Land M."/>
            <person name="Hauser L."/>
            <person name="Chang Y.J."/>
            <person name="Jeffries C.D."/>
            <person name="Detter J.C."/>
            <person name="Rohde M."/>
            <person name="Brambilla E."/>
            <person name="Spring S."/>
            <person name="Goker M."/>
            <person name="Sikorski J."/>
            <person name="Woyke T."/>
            <person name="Bristow J."/>
            <person name="Eisen J.A."/>
            <person name="Markowitz V."/>
            <person name="Hugenholtz P."/>
            <person name="Klenk H.P."/>
            <person name="Kyrpides N.C."/>
        </authorList>
    </citation>
    <scope>NUCLEOTIDE SEQUENCE [LARGE SCALE GENOMIC DNA]</scope>
    <source>
        <strain evidence="2">DSM 11293 / JCM 15392 / SEBR 4228</strain>
    </source>
</reference>
<organism evidence="1 2">
    <name type="scientific">Sediminispirochaeta smaragdinae (strain DSM 11293 / JCM 15392 / SEBR 4228)</name>
    <name type="common">Spirochaeta smaragdinae</name>
    <dbReference type="NCBI Taxonomy" id="573413"/>
    <lineage>
        <taxon>Bacteria</taxon>
        <taxon>Pseudomonadati</taxon>
        <taxon>Spirochaetota</taxon>
        <taxon>Spirochaetia</taxon>
        <taxon>Spirochaetales</taxon>
        <taxon>Spirochaetaceae</taxon>
        <taxon>Sediminispirochaeta</taxon>
    </lineage>
</organism>
<dbReference type="Proteomes" id="UP000002318">
    <property type="component" value="Chromosome"/>
</dbReference>
<evidence type="ECO:0000313" key="2">
    <source>
        <dbReference type="Proteomes" id="UP000002318"/>
    </source>
</evidence>
<gene>
    <name evidence="1" type="ordered locus">Spirs_2812</name>
</gene>